<reference evidence="1 2" key="1">
    <citation type="journal article" date="2022" name="New Phytol.">
        <title>Ecological generalism drives hyperdiversity of secondary metabolite gene clusters in xylarialean endophytes.</title>
        <authorList>
            <person name="Franco M.E.E."/>
            <person name="Wisecaver J.H."/>
            <person name="Arnold A.E."/>
            <person name="Ju Y.M."/>
            <person name="Slot J.C."/>
            <person name="Ahrendt S."/>
            <person name="Moore L.P."/>
            <person name="Eastman K.E."/>
            <person name="Scott K."/>
            <person name="Konkel Z."/>
            <person name="Mondo S.J."/>
            <person name="Kuo A."/>
            <person name="Hayes R.D."/>
            <person name="Haridas S."/>
            <person name="Andreopoulos B."/>
            <person name="Riley R."/>
            <person name="LaButti K."/>
            <person name="Pangilinan J."/>
            <person name="Lipzen A."/>
            <person name="Amirebrahimi M."/>
            <person name="Yan J."/>
            <person name="Adam C."/>
            <person name="Keymanesh K."/>
            <person name="Ng V."/>
            <person name="Louie K."/>
            <person name="Northen T."/>
            <person name="Drula E."/>
            <person name="Henrissat B."/>
            <person name="Hsieh H.M."/>
            <person name="Youens-Clark K."/>
            <person name="Lutzoni F."/>
            <person name="Miadlikowska J."/>
            <person name="Eastwood D.C."/>
            <person name="Hamelin R.C."/>
            <person name="Grigoriev I.V."/>
            <person name="U'Ren J.M."/>
        </authorList>
    </citation>
    <scope>NUCLEOTIDE SEQUENCE [LARGE SCALE GENOMIC DNA]</scope>
    <source>
        <strain evidence="1 2">CBS 119005</strain>
    </source>
</reference>
<protein>
    <submittedName>
        <fullName evidence="1">Uncharacterized protein</fullName>
    </submittedName>
</protein>
<proteinExistence type="predicted"/>
<sequence>MTVSLPQEELSRQSTTAMTTTSPQKHNGPAKDIDWANHRDAITSLYIDQNKSLKEVMRIMREEHEFFATEKMYKIRFSKWGLHKKLRAHQVAELLVQRGRRAAAGKTSVSFVHGRRVDPDRLSTYLRRVAPARRKELEAILLAGEGVEVPGAQKRGGGGGGIEDVITCRTPSPEPAAPVPVPVLPRRLDAPDGLRLPEECMQIVHGYVGGAFDASLWRTGPGGELVLPRRPGKSWLDPMSSARQLFVTGFAGRGFRLVGAAFDGYGAALRRQGEDPSLLAETCLALGALLQCGPGLAGSLLRYASGLSRVVLGPRHPLHLLFARLGGADEADVGRFVGLVMQAYLRALQLNSWLRPTYLASFYRGMLNSDFIEVETAQRCMQGLLDDLEAMSLSSSSSSSSPPESSESAEAGASGKDGGCSSSGSSGSSSRDDALRKDVEMMRYHVSWLLNLHNKPTEAAAAAQTLVETRGKDPRLARFSCYNMLRTLRTSHAVGTEEAIDMLYRSLDICEEEFGRADNATLTLLATLQGYLRRAGYVDEADGVRKDFETRWDEVVDGMAKLDS</sequence>
<organism evidence="1 2">
    <name type="scientific">Hypoxylon rubiginosum</name>
    <dbReference type="NCBI Taxonomy" id="110542"/>
    <lineage>
        <taxon>Eukaryota</taxon>
        <taxon>Fungi</taxon>
        <taxon>Dikarya</taxon>
        <taxon>Ascomycota</taxon>
        <taxon>Pezizomycotina</taxon>
        <taxon>Sordariomycetes</taxon>
        <taxon>Xylariomycetidae</taxon>
        <taxon>Xylariales</taxon>
        <taxon>Hypoxylaceae</taxon>
        <taxon>Hypoxylon</taxon>
    </lineage>
</organism>
<name>A0ACB9Z2W4_9PEZI</name>
<evidence type="ECO:0000313" key="1">
    <source>
        <dbReference type="EMBL" id="KAI4865573.1"/>
    </source>
</evidence>
<evidence type="ECO:0000313" key="2">
    <source>
        <dbReference type="Proteomes" id="UP001497700"/>
    </source>
</evidence>
<comment type="caution">
    <text evidence="1">The sequence shown here is derived from an EMBL/GenBank/DDBJ whole genome shotgun (WGS) entry which is preliminary data.</text>
</comment>
<dbReference type="EMBL" id="MU393470">
    <property type="protein sequence ID" value="KAI4865573.1"/>
    <property type="molecule type" value="Genomic_DNA"/>
</dbReference>
<gene>
    <name evidence="1" type="ORF">F4820DRAFT_469705</name>
</gene>
<dbReference type="Proteomes" id="UP001497700">
    <property type="component" value="Unassembled WGS sequence"/>
</dbReference>
<keyword evidence="2" id="KW-1185">Reference proteome</keyword>
<accession>A0ACB9Z2W4</accession>